<proteinExistence type="predicted"/>
<sequence>MPSSSQNIKSPLVYFVGTFYDPRDLKLNLENMMKFLTMSLPIAFSITMADLTLALESRIESTANFSIEKSQVDLVQVAVEVLEQSDSLDRFAVLGFYDLFQYSGKYQIMKTSVTFSDVRFHSSDFDSVSDLSFYKSVLPDTEINQVVDDRNFNVTSYFKVGPFNLGSSSADVAISNSEDSDNRELMLESFATIEAQSQMGNPDLVVHSHYTNVSSLAKESLQLDAYYLNEDETITVVQYFVSALSIPDFLANLVEGALIDSAQKDRVAYAERWRAYLSESF</sequence>
<keyword evidence="2" id="KW-1185">Reference proteome</keyword>
<organism evidence="1 2">
    <name type="scientific">Pseudobacteriovorax antillogorgiicola</name>
    <dbReference type="NCBI Taxonomy" id="1513793"/>
    <lineage>
        <taxon>Bacteria</taxon>
        <taxon>Pseudomonadati</taxon>
        <taxon>Bdellovibrionota</taxon>
        <taxon>Oligoflexia</taxon>
        <taxon>Oligoflexales</taxon>
        <taxon>Pseudobacteriovoracaceae</taxon>
        <taxon>Pseudobacteriovorax</taxon>
    </lineage>
</organism>
<dbReference type="AlphaFoldDB" id="A0A1Y6CM24"/>
<gene>
    <name evidence="1" type="ORF">SAMN06296036_13071</name>
</gene>
<dbReference type="EMBL" id="FWZT01000030">
    <property type="protein sequence ID" value="SMF76842.1"/>
    <property type="molecule type" value="Genomic_DNA"/>
</dbReference>
<name>A0A1Y6CM24_9BACT</name>
<dbReference type="Proteomes" id="UP000192907">
    <property type="component" value="Unassembled WGS sequence"/>
</dbReference>
<evidence type="ECO:0000313" key="2">
    <source>
        <dbReference type="Proteomes" id="UP000192907"/>
    </source>
</evidence>
<evidence type="ECO:0000313" key="1">
    <source>
        <dbReference type="EMBL" id="SMF76842.1"/>
    </source>
</evidence>
<reference evidence="2" key="1">
    <citation type="submission" date="2017-04" db="EMBL/GenBank/DDBJ databases">
        <authorList>
            <person name="Varghese N."/>
            <person name="Submissions S."/>
        </authorList>
    </citation>
    <scope>NUCLEOTIDE SEQUENCE [LARGE SCALE GENOMIC DNA]</scope>
    <source>
        <strain evidence="2">RKEM611</strain>
    </source>
</reference>
<accession>A0A1Y6CM24</accession>
<protein>
    <submittedName>
        <fullName evidence="1">Uncharacterized protein</fullName>
    </submittedName>
</protein>